<dbReference type="InterPro" id="IPR001173">
    <property type="entry name" value="Glyco_trans_2-like"/>
</dbReference>
<evidence type="ECO:0000313" key="6">
    <source>
        <dbReference type="Proteomes" id="UP000236721"/>
    </source>
</evidence>
<keyword evidence="2" id="KW-0328">Glycosyltransferase</keyword>
<evidence type="ECO:0000256" key="2">
    <source>
        <dbReference type="ARBA" id="ARBA00022676"/>
    </source>
</evidence>
<evidence type="ECO:0000256" key="1">
    <source>
        <dbReference type="ARBA" id="ARBA00006739"/>
    </source>
</evidence>
<dbReference type="PANTHER" id="PTHR43179">
    <property type="entry name" value="RHAMNOSYLTRANSFERASE WBBL"/>
    <property type="match status" value="1"/>
</dbReference>
<dbReference type="GO" id="GO:0016757">
    <property type="term" value="F:glycosyltransferase activity"/>
    <property type="evidence" value="ECO:0007669"/>
    <property type="project" value="UniProtKB-KW"/>
</dbReference>
<evidence type="ECO:0000256" key="3">
    <source>
        <dbReference type="ARBA" id="ARBA00022679"/>
    </source>
</evidence>
<dbReference type="Proteomes" id="UP000236721">
    <property type="component" value="Unassembled WGS sequence"/>
</dbReference>
<gene>
    <name evidence="5" type="ORF">SAMN04488244_12833</name>
</gene>
<dbReference type="Gene3D" id="3.90.550.10">
    <property type="entry name" value="Spore Coat Polysaccharide Biosynthesis Protein SpsA, Chain A"/>
    <property type="match status" value="1"/>
</dbReference>
<dbReference type="Pfam" id="PF00535">
    <property type="entry name" value="Glycos_transf_2"/>
    <property type="match status" value="1"/>
</dbReference>
<evidence type="ECO:0000313" key="5">
    <source>
        <dbReference type="EMBL" id="SEG66271.1"/>
    </source>
</evidence>
<dbReference type="NCBIfam" id="TIGR01556">
    <property type="entry name" value="rhamnosyltran"/>
    <property type="match status" value="1"/>
</dbReference>
<dbReference type="OrthoDB" id="9771846at2"/>
<keyword evidence="3 5" id="KW-0808">Transferase</keyword>
<name>A0A1H6BZZ3_9VIBR</name>
<accession>A0A1H6BZZ3</accession>
<evidence type="ECO:0000259" key="4">
    <source>
        <dbReference type="Pfam" id="PF00535"/>
    </source>
</evidence>
<dbReference type="InterPro" id="IPR029044">
    <property type="entry name" value="Nucleotide-diphossugar_trans"/>
</dbReference>
<proteinExistence type="inferred from homology"/>
<dbReference type="InterPro" id="IPR006446">
    <property type="entry name" value="RhaTrfase"/>
</dbReference>
<feature type="domain" description="Glycosyltransferase 2-like" evidence="4">
    <location>
        <begin position="10"/>
        <end position="174"/>
    </location>
</feature>
<dbReference type="PANTHER" id="PTHR43179:SF12">
    <property type="entry name" value="GALACTOFURANOSYLTRANSFERASE GLFT2"/>
    <property type="match status" value="1"/>
</dbReference>
<dbReference type="RefSeq" id="WP_103882090.1">
    <property type="nucleotide sequence ID" value="NZ_FNVG01000028.1"/>
</dbReference>
<reference evidence="6" key="1">
    <citation type="submission" date="2016-10" db="EMBL/GenBank/DDBJ databases">
        <authorList>
            <person name="Varghese N."/>
            <person name="Submissions S."/>
        </authorList>
    </citation>
    <scope>NUCLEOTIDE SEQUENCE [LARGE SCALE GENOMIC DNA]</scope>
    <source>
        <strain evidence="6">CGMCC 1.7062</strain>
    </source>
</reference>
<dbReference type="SUPFAM" id="SSF53448">
    <property type="entry name" value="Nucleotide-diphospho-sugar transferases"/>
    <property type="match status" value="1"/>
</dbReference>
<keyword evidence="6" id="KW-1185">Reference proteome</keyword>
<comment type="similarity">
    <text evidence="1">Belongs to the glycosyltransferase 2 family.</text>
</comment>
<dbReference type="EMBL" id="FNVG01000028">
    <property type="protein sequence ID" value="SEG66271.1"/>
    <property type="molecule type" value="Genomic_DNA"/>
</dbReference>
<dbReference type="AlphaFoldDB" id="A0A1H6BZZ3"/>
<dbReference type="CDD" id="cd02526">
    <property type="entry name" value="GT2_RfbF_like"/>
    <property type="match status" value="1"/>
</dbReference>
<sequence length="297" mass="33933">MNDNTNVAAVIVTYHPDLSELEKLIQVLICQVGKIYIVDNGSSTDLRHLVCSNITLSELNENMGIAYAQNIGISKAKSDEFKDVILFDQDSLPSLSLVSDLLFTRERARSSGCSVGAVGPVHIDTDSRAPGLFIATRNNKLHKINPNNSKQDFFECDFLIASGCLISMDILDRIGLMEEGLFIDCVDMEWGFRLKNYNYSCVVAKNAKMYHKIGDKPLIVFGRYLTIHSPLRHYYFYRNFHLLRHRDYIPSPWKKYVLIKSTLQALVFSTLLPNRYEHFKKIMQGICDARRGKYGKY</sequence>
<protein>
    <submittedName>
        <fullName evidence="5">Rhamnosyltransferase</fullName>
    </submittedName>
</protein>
<organism evidence="5 6">
    <name type="scientific">Vibrio hangzhouensis</name>
    <dbReference type="NCBI Taxonomy" id="462991"/>
    <lineage>
        <taxon>Bacteria</taxon>
        <taxon>Pseudomonadati</taxon>
        <taxon>Pseudomonadota</taxon>
        <taxon>Gammaproteobacteria</taxon>
        <taxon>Vibrionales</taxon>
        <taxon>Vibrionaceae</taxon>
        <taxon>Vibrio</taxon>
    </lineage>
</organism>